<sequence length="482" mass="56779">MKRLTIIMLIIASGLLSYGQEFKIYSNGLMYSSNTMDQLEFIVDSLNIKFRACDLNKTYYSKYQAKAHYVDLDEGNIREAQKDMENNMSFEDFIEKYSESTIDKDLLVVKFKYKNYQDKNIVDFSSTVENYEIQLEESPEINARSFKGSWVFNYWEGDSYSDESIRGFYFTSEFEKQPIPEVYARMIQYSDCMVDTSSQVFREDAERTGVRYESKHPSKVSKFMKYVHRETNRPERSEDEDYSDYWARYDVWDSLRIPLIDSSISKQKKFSSLLDDAVEEALEKGGSDDEFEEYVGRYHSKEAELELKRGRIVVGGCSMDNRPRVHAMNIAVLSAQTVNWETFLRSHLDIMNDRFERASDGSYAWDGRKTYIKELEELDIDVTDLLFGISFRIENPSQNHYYGSIGRLGRALSETKFSNEIETRMLEMISDNSLDDYNRMVMYYLFLNYNYHLEDETKRKDNADKLEKAVEELPLYLAKKIE</sequence>
<organism evidence="1 2">
    <name type="scientific">Salibacter halophilus</name>
    <dbReference type="NCBI Taxonomy" id="1803916"/>
    <lineage>
        <taxon>Bacteria</taxon>
        <taxon>Pseudomonadati</taxon>
        <taxon>Bacteroidota</taxon>
        <taxon>Flavobacteriia</taxon>
        <taxon>Flavobacteriales</taxon>
        <taxon>Salibacteraceae</taxon>
        <taxon>Salibacter</taxon>
    </lineage>
</organism>
<comment type="caution">
    <text evidence="1">The sequence shown here is derived from an EMBL/GenBank/DDBJ whole genome shotgun (WGS) entry which is preliminary data.</text>
</comment>
<name>A0A6N6M7E0_9FLAO</name>
<dbReference type="OrthoDB" id="5512913at2"/>
<proteinExistence type="predicted"/>
<evidence type="ECO:0000313" key="1">
    <source>
        <dbReference type="EMBL" id="KAB1065980.1"/>
    </source>
</evidence>
<dbReference type="EMBL" id="WACR01000001">
    <property type="protein sequence ID" value="KAB1065980.1"/>
    <property type="molecule type" value="Genomic_DNA"/>
</dbReference>
<accession>A0A6N6M7E0</accession>
<dbReference type="AlphaFoldDB" id="A0A6N6M7E0"/>
<evidence type="ECO:0000313" key="2">
    <source>
        <dbReference type="Proteomes" id="UP000435357"/>
    </source>
</evidence>
<reference evidence="1 2" key="1">
    <citation type="submission" date="2019-09" db="EMBL/GenBank/DDBJ databases">
        <title>Genomes of Cryomorphaceae.</title>
        <authorList>
            <person name="Bowman J.P."/>
        </authorList>
    </citation>
    <scope>NUCLEOTIDE SEQUENCE [LARGE SCALE GENOMIC DNA]</scope>
    <source>
        <strain evidence="1 2">KCTC 52047</strain>
    </source>
</reference>
<keyword evidence="2" id="KW-1185">Reference proteome</keyword>
<dbReference type="Proteomes" id="UP000435357">
    <property type="component" value="Unassembled WGS sequence"/>
</dbReference>
<dbReference type="RefSeq" id="WP_151165968.1">
    <property type="nucleotide sequence ID" value="NZ_WACR01000001.1"/>
</dbReference>
<protein>
    <submittedName>
        <fullName evidence="1">Uncharacterized protein</fullName>
    </submittedName>
</protein>
<gene>
    <name evidence="1" type="ORF">F3059_00470</name>
</gene>